<dbReference type="PATRIC" id="fig|879567.3.peg.3139"/>
<sequence>MKTQSMTKQRSAAFLHQFVTLLCVMTLFVCAVSLSGCSDEEPVVRVDLTRLAKITAPERKEAITYAYLPQYSHTISYKRHRALLQYLRQVTGLPLRQIFPDTFDEHIAMVQRGEIDISYSNPFVYIKLAEAGATAFARIIEPSGKPNFQGQVICRADNPTIASLSDCRGKSWIAVDPGSAGGYLFPRGLFYDHGIGMKDFSEVDFAPGPGGKQEKVVLAVHAGAYDIGTIRKGTLDIVAGKIDLSDIRVLAETRNYPGWVYSARKGLDPEVVKTLAQAMFALDYDNVDQQRILRAAGMRGIIPAKDIDYDPVRELADKLGMK</sequence>
<dbReference type="AlphaFoldDB" id="M1WU23"/>
<evidence type="ECO:0000313" key="2">
    <source>
        <dbReference type="Proteomes" id="UP000011724"/>
    </source>
</evidence>
<name>M1WU23_PSEP2</name>
<evidence type="ECO:0000313" key="1">
    <source>
        <dbReference type="EMBL" id="CCH50147.1"/>
    </source>
</evidence>
<reference evidence="2" key="2">
    <citation type="journal article" date="2013" name="Stand. Genomic Sci.">
        <title>Complete genome sequence of Desulfocapsa sulfexigens, a marine deltaproteobacterium specialized in disproportionating inorganic sulfur compounds.</title>
        <authorList>
            <person name="Finster K.W."/>
            <person name="Kjeldsen K.U."/>
            <person name="Kube M."/>
            <person name="Reinhardt R."/>
            <person name="Mussmann M."/>
            <person name="Amann R."/>
            <person name="Schreiber L."/>
        </authorList>
    </citation>
    <scope>NUCLEOTIDE SEQUENCE [LARGE SCALE GENOMIC DNA]</scope>
    <source>
        <strain evidence="2">DSM 10523 / SB164P1</strain>
    </source>
</reference>
<accession>M1WU23</accession>
<dbReference type="eggNOG" id="COG3221">
    <property type="taxonomic scope" value="Bacteria"/>
</dbReference>
<organism evidence="1 2">
    <name type="scientific">Pseudodesulfovibrio piezophilus (strain DSM 21447 / JCM 15486 / C1TLV30)</name>
    <name type="common">Desulfovibrio piezophilus</name>
    <dbReference type="NCBI Taxonomy" id="1322246"/>
    <lineage>
        <taxon>Bacteria</taxon>
        <taxon>Pseudomonadati</taxon>
        <taxon>Thermodesulfobacteriota</taxon>
        <taxon>Desulfovibrionia</taxon>
        <taxon>Desulfovibrionales</taxon>
        <taxon>Desulfovibrionaceae</taxon>
    </lineage>
</organism>
<dbReference type="KEGG" id="dpi:BN4_20085"/>
<dbReference type="Pfam" id="PF12974">
    <property type="entry name" value="Phosphonate-bd"/>
    <property type="match status" value="1"/>
</dbReference>
<dbReference type="EMBL" id="FO203427">
    <property type="protein sequence ID" value="CCH50147.1"/>
    <property type="molecule type" value="Genomic_DNA"/>
</dbReference>
<dbReference type="STRING" id="1322246.BN4_20085"/>
<gene>
    <name evidence="1" type="ordered locus">BN4_20085</name>
</gene>
<dbReference type="HOGENOM" id="CLU_051472_5_0_7"/>
<dbReference type="CDD" id="cd01071">
    <property type="entry name" value="PBP2_PhnD_like"/>
    <property type="match status" value="1"/>
</dbReference>
<keyword evidence="2" id="KW-1185">Reference proteome</keyword>
<dbReference type="SUPFAM" id="SSF53850">
    <property type="entry name" value="Periplasmic binding protein-like II"/>
    <property type="match status" value="1"/>
</dbReference>
<reference evidence="1 2" key="1">
    <citation type="journal article" date="2013" name="PLoS ONE">
        <title>The first genomic and proteomic characterization of a deep-sea sulfate reducer: insights into the piezophilic lifestyle of Desulfovibrio piezophilus.</title>
        <authorList>
            <person name="Pradel N."/>
            <person name="Ji B."/>
            <person name="Gimenez G."/>
            <person name="Talla E."/>
            <person name="Lenoble P."/>
            <person name="Garel M."/>
            <person name="Tamburini C."/>
            <person name="Fourquet P."/>
            <person name="Lebrun R."/>
            <person name="Bertin P."/>
            <person name="Denis Y."/>
            <person name="Pophillat M."/>
            <person name="Barbe V."/>
            <person name="Ollivier B."/>
            <person name="Dolla A."/>
        </authorList>
    </citation>
    <scope>NUCLEOTIDE SEQUENCE [LARGE SCALE GENOMIC DNA]</scope>
    <source>
        <strain evidence="2">DSM 10523 / SB164P1</strain>
    </source>
</reference>
<dbReference type="Gene3D" id="3.40.190.10">
    <property type="entry name" value="Periplasmic binding protein-like II"/>
    <property type="match status" value="2"/>
</dbReference>
<dbReference type="PANTHER" id="PTHR35841">
    <property type="entry name" value="PHOSPHONATES-BINDING PERIPLASMIC PROTEIN"/>
    <property type="match status" value="1"/>
</dbReference>
<dbReference type="PANTHER" id="PTHR35841:SF1">
    <property type="entry name" value="PHOSPHONATES-BINDING PERIPLASMIC PROTEIN"/>
    <property type="match status" value="1"/>
</dbReference>
<protein>
    <submittedName>
        <fullName evidence="1">Phosphonate-binding periplasmic protein</fullName>
    </submittedName>
</protein>
<proteinExistence type="predicted"/>
<dbReference type="Proteomes" id="UP000011724">
    <property type="component" value="Chromosome"/>
</dbReference>